<evidence type="ECO:0000313" key="1">
    <source>
        <dbReference type="EMBL" id="KAJ7076084.1"/>
    </source>
</evidence>
<dbReference type="Proteomes" id="UP001222325">
    <property type="component" value="Unassembled WGS sequence"/>
</dbReference>
<comment type="caution">
    <text evidence="1">The sequence shown here is derived from an EMBL/GenBank/DDBJ whole genome shotgun (WGS) entry which is preliminary data.</text>
</comment>
<accession>A0AAD6TQH9</accession>
<keyword evidence="2" id="KW-1185">Reference proteome</keyword>
<dbReference type="EMBL" id="JARJCN010000085">
    <property type="protein sequence ID" value="KAJ7076084.1"/>
    <property type="molecule type" value="Genomic_DNA"/>
</dbReference>
<reference evidence="1" key="1">
    <citation type="submission" date="2023-03" db="EMBL/GenBank/DDBJ databases">
        <title>Massive genome expansion in bonnet fungi (Mycena s.s.) driven by repeated elements and novel gene families across ecological guilds.</title>
        <authorList>
            <consortium name="Lawrence Berkeley National Laboratory"/>
            <person name="Harder C.B."/>
            <person name="Miyauchi S."/>
            <person name="Viragh M."/>
            <person name="Kuo A."/>
            <person name="Thoen E."/>
            <person name="Andreopoulos B."/>
            <person name="Lu D."/>
            <person name="Skrede I."/>
            <person name="Drula E."/>
            <person name="Henrissat B."/>
            <person name="Morin E."/>
            <person name="Kohler A."/>
            <person name="Barry K."/>
            <person name="LaButti K."/>
            <person name="Morin E."/>
            <person name="Salamov A."/>
            <person name="Lipzen A."/>
            <person name="Mereny Z."/>
            <person name="Hegedus B."/>
            <person name="Baldrian P."/>
            <person name="Stursova M."/>
            <person name="Weitz H."/>
            <person name="Taylor A."/>
            <person name="Grigoriev I.V."/>
            <person name="Nagy L.G."/>
            <person name="Martin F."/>
            <person name="Kauserud H."/>
        </authorList>
    </citation>
    <scope>NUCLEOTIDE SEQUENCE</scope>
    <source>
        <strain evidence="1">CBHHK173m</strain>
    </source>
</reference>
<sequence>MASGLSTSAASGWTSRYEDWHSRTKAHPNPTSFTPTHEALSLVVLRNTPVEPEGFTLALFDGGSDKVAVDAMGRVLIVSDGDYAGVTDLAQRVATELPETGNFRNTWIIKHPATSQPIDRLLVVVEGKLKETSVQGFVKGKTELKAPVGVISELPGVLNEAAGLILEGRNGYSRGSGDSHMVQKVKDILNGEVLL</sequence>
<proteinExistence type="predicted"/>
<protein>
    <submittedName>
        <fullName evidence="1">Uncharacterized protein</fullName>
    </submittedName>
</protein>
<dbReference type="AlphaFoldDB" id="A0AAD6TQH9"/>
<gene>
    <name evidence="1" type="ORF">B0H15DRAFT_790932</name>
</gene>
<name>A0AAD6TQH9_9AGAR</name>
<organism evidence="1 2">
    <name type="scientific">Mycena belliarum</name>
    <dbReference type="NCBI Taxonomy" id="1033014"/>
    <lineage>
        <taxon>Eukaryota</taxon>
        <taxon>Fungi</taxon>
        <taxon>Dikarya</taxon>
        <taxon>Basidiomycota</taxon>
        <taxon>Agaricomycotina</taxon>
        <taxon>Agaricomycetes</taxon>
        <taxon>Agaricomycetidae</taxon>
        <taxon>Agaricales</taxon>
        <taxon>Marasmiineae</taxon>
        <taxon>Mycenaceae</taxon>
        <taxon>Mycena</taxon>
    </lineage>
</organism>
<evidence type="ECO:0000313" key="2">
    <source>
        <dbReference type="Proteomes" id="UP001222325"/>
    </source>
</evidence>